<dbReference type="InterPro" id="IPR036866">
    <property type="entry name" value="RibonucZ/Hydroxyglut_hydro"/>
</dbReference>
<evidence type="ECO:0000313" key="3">
    <source>
        <dbReference type="Proteomes" id="UP000199393"/>
    </source>
</evidence>
<keyword evidence="3" id="KW-1185">Reference proteome</keyword>
<organism evidence="2 3">
    <name type="scientific">Micromonospora krabiensis</name>
    <dbReference type="NCBI Taxonomy" id="307121"/>
    <lineage>
        <taxon>Bacteria</taxon>
        <taxon>Bacillati</taxon>
        <taxon>Actinomycetota</taxon>
        <taxon>Actinomycetes</taxon>
        <taxon>Micromonosporales</taxon>
        <taxon>Micromonosporaceae</taxon>
        <taxon>Micromonospora</taxon>
    </lineage>
</organism>
<evidence type="ECO:0000313" key="2">
    <source>
        <dbReference type="EMBL" id="SBV25762.1"/>
    </source>
</evidence>
<dbReference type="Pfam" id="PF12706">
    <property type="entry name" value="Lactamase_B_2"/>
    <property type="match status" value="1"/>
</dbReference>
<dbReference type="Proteomes" id="UP000199393">
    <property type="component" value="Chromosome I"/>
</dbReference>
<dbReference type="CDD" id="cd07716">
    <property type="entry name" value="RNaseZ_short-form-like_MBL-fold"/>
    <property type="match status" value="1"/>
</dbReference>
<name>A0A1C3MZK4_9ACTN</name>
<dbReference type="InterPro" id="IPR001279">
    <property type="entry name" value="Metallo-B-lactamas"/>
</dbReference>
<dbReference type="SUPFAM" id="SSF56281">
    <property type="entry name" value="Metallo-hydrolase/oxidoreductase"/>
    <property type="match status" value="1"/>
</dbReference>
<sequence>MNARRAAAGEVKRPGGDGPAGTVARMRITVLGGCGAWPEAGQACSGYLVEQDGFRLLVDLGYAVFPRLLEHLTADQVDAVYVSHGHPDHCADLNPLLRARTLRDDPPPPLPVYAPPRALDAVLALDRPGMLDSAYALHEFTPGDDLDIGPFRAHTRLLPHWVPNAGVRLSAGGRVLAYTGDSGPSPDVVDLARAADLLVAEASYLHDVPEDSVGFQSSAREAGLQATQAGVGRLLLTHVLPGTVHAAARAAARAEYDGEVDVAAANVVVDLP</sequence>
<dbReference type="PATRIC" id="fig|307121.4.peg.1273"/>
<dbReference type="STRING" id="307121.GA0070620_1242"/>
<dbReference type="PANTHER" id="PTHR46018">
    <property type="entry name" value="ZINC PHOSPHODIESTERASE ELAC PROTEIN 1"/>
    <property type="match status" value="1"/>
</dbReference>
<proteinExistence type="predicted"/>
<gene>
    <name evidence="2" type="ORF">GA0070620_1242</name>
</gene>
<dbReference type="EMBL" id="LT598496">
    <property type="protein sequence ID" value="SBV25762.1"/>
    <property type="molecule type" value="Genomic_DNA"/>
</dbReference>
<dbReference type="SMART" id="SM00849">
    <property type="entry name" value="Lactamase_B"/>
    <property type="match status" value="1"/>
</dbReference>
<reference evidence="3" key="1">
    <citation type="submission" date="2016-06" db="EMBL/GenBank/DDBJ databases">
        <authorList>
            <person name="Varghese N."/>
        </authorList>
    </citation>
    <scope>NUCLEOTIDE SEQUENCE [LARGE SCALE GENOMIC DNA]</scope>
    <source>
        <strain evidence="3">DSM 45344</strain>
    </source>
</reference>
<protein>
    <submittedName>
        <fullName evidence="2">Ribonuclease BN, tRNA processing enzyme</fullName>
    </submittedName>
</protein>
<dbReference type="GO" id="GO:0042781">
    <property type="term" value="F:3'-tRNA processing endoribonuclease activity"/>
    <property type="evidence" value="ECO:0007669"/>
    <property type="project" value="TreeGrafter"/>
</dbReference>
<accession>A0A1C3MZK4</accession>
<dbReference type="PANTHER" id="PTHR46018:SF4">
    <property type="entry name" value="METALLO-HYDROLASE YHFI-RELATED"/>
    <property type="match status" value="1"/>
</dbReference>
<dbReference type="Gene3D" id="3.60.15.10">
    <property type="entry name" value="Ribonuclease Z/Hydroxyacylglutathione hydrolase-like"/>
    <property type="match status" value="1"/>
</dbReference>
<evidence type="ECO:0000259" key="1">
    <source>
        <dbReference type="SMART" id="SM00849"/>
    </source>
</evidence>
<dbReference type="AlphaFoldDB" id="A0A1C3MZK4"/>
<feature type="domain" description="Metallo-beta-lactamase" evidence="1">
    <location>
        <begin position="43"/>
        <end position="238"/>
    </location>
</feature>